<dbReference type="RefSeq" id="WP_143986946.1">
    <property type="nucleotide sequence ID" value="NZ_CP041692.1"/>
</dbReference>
<dbReference type="Proteomes" id="UP000319263">
    <property type="component" value="Chromosome"/>
</dbReference>
<sequence length="258" mass="28309">MSEWTADAVRRAAAAWVWLPDGCQHVDADYRLIDYPSWTSAGCQVSGVDSDRPAAEIIDETVEQALSWGRDRLGWWITEETRPATLDAELLARGAVHEDTVDVLAVRLTDELPDLGPMPGISVERVETRQQYLDADAVNVAVWNHQPISEERLQEQVYAETDGADIRVVAYLDGEPVASGGCTVVDGVGRLWGAATIESARGHGAYRAVLGLRMRLARRAGAGLALVKGRVDTSAPILQRVGFTDYGQERIFWLPISR</sequence>
<evidence type="ECO:0000313" key="3">
    <source>
        <dbReference type="Proteomes" id="UP000319263"/>
    </source>
</evidence>
<dbReference type="PROSITE" id="PS51186">
    <property type="entry name" value="GNAT"/>
    <property type="match status" value="1"/>
</dbReference>
<organism evidence="2 3">
    <name type="scientific">Microlunatus elymi</name>
    <dbReference type="NCBI Taxonomy" id="2596828"/>
    <lineage>
        <taxon>Bacteria</taxon>
        <taxon>Bacillati</taxon>
        <taxon>Actinomycetota</taxon>
        <taxon>Actinomycetes</taxon>
        <taxon>Propionibacteriales</taxon>
        <taxon>Propionibacteriaceae</taxon>
        <taxon>Microlunatus</taxon>
    </lineage>
</organism>
<evidence type="ECO:0000259" key="1">
    <source>
        <dbReference type="PROSITE" id="PS51186"/>
    </source>
</evidence>
<dbReference type="GO" id="GO:0016747">
    <property type="term" value="F:acyltransferase activity, transferring groups other than amino-acyl groups"/>
    <property type="evidence" value="ECO:0007669"/>
    <property type="project" value="InterPro"/>
</dbReference>
<dbReference type="InterPro" id="IPR016181">
    <property type="entry name" value="Acyl_CoA_acyltransferase"/>
</dbReference>
<evidence type="ECO:0000313" key="2">
    <source>
        <dbReference type="EMBL" id="QDP96985.1"/>
    </source>
</evidence>
<keyword evidence="3" id="KW-1185">Reference proteome</keyword>
<dbReference type="EMBL" id="CP041692">
    <property type="protein sequence ID" value="QDP96985.1"/>
    <property type="molecule type" value="Genomic_DNA"/>
</dbReference>
<dbReference type="InterPro" id="IPR000182">
    <property type="entry name" value="GNAT_dom"/>
</dbReference>
<dbReference type="Gene3D" id="3.40.630.30">
    <property type="match status" value="1"/>
</dbReference>
<feature type="domain" description="N-acetyltransferase" evidence="1">
    <location>
        <begin position="122"/>
        <end position="258"/>
    </location>
</feature>
<proteinExistence type="predicted"/>
<dbReference type="AlphaFoldDB" id="A0A516Q0M5"/>
<accession>A0A516Q0M5</accession>
<protein>
    <recommendedName>
        <fullName evidence="1">N-acetyltransferase domain-containing protein</fullName>
    </recommendedName>
</protein>
<name>A0A516Q0M5_9ACTN</name>
<gene>
    <name evidence="2" type="ORF">FOE78_14590</name>
</gene>
<dbReference type="KEGG" id="mik:FOE78_14590"/>
<dbReference type="SUPFAM" id="SSF55729">
    <property type="entry name" value="Acyl-CoA N-acyltransferases (Nat)"/>
    <property type="match status" value="1"/>
</dbReference>
<reference evidence="2 3" key="1">
    <citation type="submission" date="2019-07" db="EMBL/GenBank/DDBJ databases">
        <title>Microlunatus dokdonensis sp. nov. isolated from the rhizospheric soil of the wild plant Elymus tsukushiensis.</title>
        <authorList>
            <person name="Ghim S.-Y."/>
            <person name="Hwang Y.-J."/>
            <person name="Son J.-S."/>
            <person name="Shin J.-H."/>
        </authorList>
    </citation>
    <scope>NUCLEOTIDE SEQUENCE [LARGE SCALE GENOMIC DNA]</scope>
    <source>
        <strain evidence="2 3">KUDC0627</strain>
    </source>
</reference>
<dbReference type="OrthoDB" id="4375873at2"/>